<dbReference type="InterPro" id="IPR009057">
    <property type="entry name" value="Homeodomain-like_sf"/>
</dbReference>
<evidence type="ECO:0000313" key="2">
    <source>
        <dbReference type="Proteomes" id="UP000073604"/>
    </source>
</evidence>
<organism evidence="1 2">
    <name type="scientific">Thermococcus peptonophilus</name>
    <dbReference type="NCBI Taxonomy" id="53952"/>
    <lineage>
        <taxon>Archaea</taxon>
        <taxon>Methanobacteriati</taxon>
        <taxon>Methanobacteriota</taxon>
        <taxon>Thermococci</taxon>
        <taxon>Thermococcales</taxon>
        <taxon>Thermococcaceae</taxon>
        <taxon>Thermococcus</taxon>
    </lineage>
</organism>
<keyword evidence="2" id="KW-1185">Reference proteome</keyword>
<dbReference type="RefSeq" id="WP_062386845.1">
    <property type="nucleotide sequence ID" value="NZ_CP014750.1"/>
</dbReference>
<dbReference type="SUPFAM" id="SSF46689">
    <property type="entry name" value="Homeodomain-like"/>
    <property type="match status" value="1"/>
</dbReference>
<reference evidence="2" key="1">
    <citation type="submission" date="2016-03" db="EMBL/GenBank/DDBJ databases">
        <authorList>
            <person name="Oger P.M."/>
        </authorList>
    </citation>
    <scope>NUCLEOTIDE SEQUENCE [LARGE SCALE GENOMIC DNA]</scope>
    <source>
        <strain evidence="2">OG-1</strain>
    </source>
</reference>
<dbReference type="Proteomes" id="UP000073604">
    <property type="component" value="Chromosome"/>
</dbReference>
<proteinExistence type="predicted"/>
<dbReference type="Gene3D" id="1.10.10.60">
    <property type="entry name" value="Homeodomain-like"/>
    <property type="match status" value="1"/>
</dbReference>
<evidence type="ECO:0000313" key="1">
    <source>
        <dbReference type="EMBL" id="AMQ17871.1"/>
    </source>
</evidence>
<dbReference type="EMBL" id="CP014750">
    <property type="protein sequence ID" value="AMQ17871.1"/>
    <property type="molecule type" value="Genomic_DNA"/>
</dbReference>
<name>A0A142CSW9_9EURY</name>
<dbReference type="STRING" id="53952.A0127_01110"/>
<protein>
    <submittedName>
        <fullName evidence="1">DNA-binding protein</fullName>
    </submittedName>
</protein>
<keyword evidence="1" id="KW-0238">DNA-binding</keyword>
<dbReference type="GO" id="GO:0003677">
    <property type="term" value="F:DNA binding"/>
    <property type="evidence" value="ECO:0007669"/>
    <property type="project" value="UniProtKB-KW"/>
</dbReference>
<dbReference type="AlphaFoldDB" id="A0A142CSW9"/>
<dbReference type="OrthoDB" id="85471at2157"/>
<gene>
    <name evidence="1" type="ORF">A0127_01110</name>
</gene>
<dbReference type="KEGG" id="tpep:A0127_01110"/>
<sequence>MKVRVKAKTYSELIRKLDEALNEDVSEVYVNLRPTKEVIVKILERSPNVRKITCPPSLYPKVSQKVIIALNQLGVELLPESYPRGRPKKYDEKTVKQVVEMARKGVPMKEISRKLGIPLRTAYYLANLYASSHTSFRGE</sequence>
<accession>A0A142CSW9</accession>
<dbReference type="GeneID" id="27139102"/>